<dbReference type="EMBL" id="BLKM01012995">
    <property type="protein sequence ID" value="GFG38688.1"/>
    <property type="molecule type" value="Genomic_DNA"/>
</dbReference>
<keyword evidence="6" id="KW-0812">Transmembrane</keyword>
<evidence type="ECO:0000259" key="7">
    <source>
        <dbReference type="PROSITE" id="PS50835"/>
    </source>
</evidence>
<dbReference type="InterPro" id="IPR007110">
    <property type="entry name" value="Ig-like_dom"/>
</dbReference>
<keyword evidence="6" id="KW-1133">Transmembrane helix</keyword>
<keyword evidence="3" id="KW-0418">Kinase</keyword>
<dbReference type="SUPFAM" id="SSF48726">
    <property type="entry name" value="Immunoglobulin"/>
    <property type="match status" value="1"/>
</dbReference>
<feature type="region of interest" description="Disordered" evidence="5">
    <location>
        <begin position="195"/>
        <end position="219"/>
    </location>
</feature>
<feature type="domain" description="Ig-like" evidence="7">
    <location>
        <begin position="1"/>
        <end position="92"/>
    </location>
</feature>
<name>A0A6L2Q798_COPFO</name>
<dbReference type="PROSITE" id="PS50835">
    <property type="entry name" value="IG_LIKE"/>
    <property type="match status" value="1"/>
</dbReference>
<dbReference type="InterPro" id="IPR044912">
    <property type="entry name" value="Egfr_JX_dom"/>
</dbReference>
<gene>
    <name evidence="8" type="ORF">Cfor_07004</name>
</gene>
<keyword evidence="9" id="KW-1185">Reference proteome</keyword>
<evidence type="ECO:0000256" key="1">
    <source>
        <dbReference type="ARBA" id="ARBA00011902"/>
    </source>
</evidence>
<dbReference type="OrthoDB" id="6106100at2759"/>
<evidence type="ECO:0000256" key="5">
    <source>
        <dbReference type="SAM" id="MobiDB-lite"/>
    </source>
</evidence>
<keyword evidence="2" id="KW-0808">Transferase</keyword>
<dbReference type="Gene3D" id="6.10.250.2930">
    <property type="match status" value="1"/>
</dbReference>
<dbReference type="Gene3D" id="2.60.40.10">
    <property type="entry name" value="Immunoglobulins"/>
    <property type="match status" value="1"/>
</dbReference>
<sequence>MKSERDDFQKQVTQQGEVDGKLALICAAHANPKEVDFTWRIKNENETLEENIEKKGLQSILMLESHVENFRTYVCVANNSEGASVPCERDVTLEIGWWGKLDNEHLIIIIAIVVGAILMVLIVCIIIIIVCRRKRAEDKYNNPVELEERENPEGDTSVAPAQIQTRPIHKWPLRPGVLVHVNGTHSLSVGRLPQQQCSGAVNSSTPKSTPTRPNISVPKHNMCKKDRIKRAAKRLKRRRAASVANLQPDDTNQHSRANRIRQMFLNDANKYQCETLPGIIHGKSGVVTFKKVDGPLNSGVSRKRKKPGTDPSASATKDKSRPDLAGSPSDGLLQPDGDKAFYENLPFHGMQSAPNKPASASCNMNATSRPSSQLSHYGSSGYGSTRSHVSPHINNRSQSLALLPKHKFSTLQTHKSKHSSNMGQDHPQFYSMRLQKRDQSDIFSSWLDRNCYRTEIVQLHNIPIKENSTESKSSVQEAMSGNKNEVNNNKNDSKRLDSIVPPVPAPRKHLANKSVKHTYQNVPIPIIPNTQECSPQQGEHAQAFKWLHGNSIITESFQIFLSYEYKLLN</sequence>
<feature type="compositionally biased region" description="Polar residues" evidence="5">
    <location>
        <begin position="195"/>
        <end position="214"/>
    </location>
</feature>
<evidence type="ECO:0000313" key="8">
    <source>
        <dbReference type="EMBL" id="GFG38688.1"/>
    </source>
</evidence>
<dbReference type="EC" id="2.7.10.1" evidence="1"/>
<reference evidence="9" key="1">
    <citation type="submission" date="2020-01" db="EMBL/GenBank/DDBJ databases">
        <title>Draft genome sequence of the Termite Coptotermes fromosanus.</title>
        <authorList>
            <person name="Itakura S."/>
            <person name="Yosikawa Y."/>
            <person name="Umezawa K."/>
        </authorList>
    </citation>
    <scope>NUCLEOTIDE SEQUENCE [LARGE SCALE GENOMIC DNA]</scope>
</reference>
<proteinExistence type="predicted"/>
<dbReference type="InterPro" id="IPR013783">
    <property type="entry name" value="Ig-like_fold"/>
</dbReference>
<dbReference type="InParanoid" id="A0A6L2Q798"/>
<evidence type="ECO:0000313" key="9">
    <source>
        <dbReference type="Proteomes" id="UP000502823"/>
    </source>
</evidence>
<keyword evidence="4" id="KW-0829">Tyrosine-protein kinase</keyword>
<accession>A0A6L2Q798</accession>
<evidence type="ECO:0000256" key="2">
    <source>
        <dbReference type="ARBA" id="ARBA00022679"/>
    </source>
</evidence>
<dbReference type="GO" id="GO:0004714">
    <property type="term" value="F:transmembrane receptor protein tyrosine kinase activity"/>
    <property type="evidence" value="ECO:0007669"/>
    <property type="project" value="UniProtKB-EC"/>
</dbReference>
<evidence type="ECO:0000256" key="3">
    <source>
        <dbReference type="ARBA" id="ARBA00022777"/>
    </source>
</evidence>
<feature type="compositionally biased region" description="Polar residues" evidence="5">
    <location>
        <begin position="470"/>
        <end position="481"/>
    </location>
</feature>
<protein>
    <recommendedName>
        <fullName evidence="1">receptor protein-tyrosine kinase</fullName>
        <ecNumber evidence="1">2.7.10.1</ecNumber>
    </recommendedName>
</protein>
<dbReference type="Proteomes" id="UP000502823">
    <property type="component" value="Unassembled WGS sequence"/>
</dbReference>
<feature type="region of interest" description="Disordered" evidence="5">
    <location>
        <begin position="292"/>
        <end position="392"/>
    </location>
</feature>
<evidence type="ECO:0000256" key="6">
    <source>
        <dbReference type="SAM" id="Phobius"/>
    </source>
</evidence>
<organism evidence="8 9">
    <name type="scientific">Coptotermes formosanus</name>
    <name type="common">Formosan subterranean termite</name>
    <dbReference type="NCBI Taxonomy" id="36987"/>
    <lineage>
        <taxon>Eukaryota</taxon>
        <taxon>Metazoa</taxon>
        <taxon>Ecdysozoa</taxon>
        <taxon>Arthropoda</taxon>
        <taxon>Hexapoda</taxon>
        <taxon>Insecta</taxon>
        <taxon>Pterygota</taxon>
        <taxon>Neoptera</taxon>
        <taxon>Polyneoptera</taxon>
        <taxon>Dictyoptera</taxon>
        <taxon>Blattodea</taxon>
        <taxon>Blattoidea</taxon>
        <taxon>Termitoidae</taxon>
        <taxon>Rhinotermitidae</taxon>
        <taxon>Coptotermes</taxon>
    </lineage>
</organism>
<dbReference type="AlphaFoldDB" id="A0A6L2Q798"/>
<feature type="compositionally biased region" description="Polar residues" evidence="5">
    <location>
        <begin position="352"/>
        <end position="392"/>
    </location>
</feature>
<comment type="caution">
    <text evidence="8">The sequence shown here is derived from an EMBL/GenBank/DDBJ whole genome shotgun (WGS) entry which is preliminary data.</text>
</comment>
<dbReference type="InterPro" id="IPR036179">
    <property type="entry name" value="Ig-like_dom_sf"/>
</dbReference>
<feature type="transmembrane region" description="Helical" evidence="6">
    <location>
        <begin position="106"/>
        <end position="131"/>
    </location>
</feature>
<evidence type="ECO:0000256" key="4">
    <source>
        <dbReference type="ARBA" id="ARBA00023137"/>
    </source>
</evidence>
<feature type="region of interest" description="Disordered" evidence="5">
    <location>
        <begin position="467"/>
        <end position="507"/>
    </location>
</feature>
<keyword evidence="6" id="KW-0472">Membrane</keyword>